<organism evidence="1 2">
    <name type="scientific">Araneus ventricosus</name>
    <name type="common">Orbweaver spider</name>
    <name type="synonym">Epeira ventricosa</name>
    <dbReference type="NCBI Taxonomy" id="182803"/>
    <lineage>
        <taxon>Eukaryota</taxon>
        <taxon>Metazoa</taxon>
        <taxon>Ecdysozoa</taxon>
        <taxon>Arthropoda</taxon>
        <taxon>Chelicerata</taxon>
        <taxon>Arachnida</taxon>
        <taxon>Araneae</taxon>
        <taxon>Araneomorphae</taxon>
        <taxon>Entelegynae</taxon>
        <taxon>Araneoidea</taxon>
        <taxon>Araneidae</taxon>
        <taxon>Araneus</taxon>
    </lineage>
</organism>
<name>A0A4Y2TGB5_ARAVE</name>
<protein>
    <submittedName>
        <fullName evidence="1">Uncharacterized protein</fullName>
    </submittedName>
</protein>
<keyword evidence="2" id="KW-1185">Reference proteome</keyword>
<gene>
    <name evidence="1" type="ORF">AVEN_104029_1</name>
</gene>
<evidence type="ECO:0000313" key="1">
    <source>
        <dbReference type="EMBL" id="GBN99301.1"/>
    </source>
</evidence>
<sequence length="101" mass="11377">MDRTPKTFAQGDSIVTLFSPSLQLSPYIVLQWQLTSHGDLLVHSSVSHLLIEYREDSSTFEIPYFCCDESPTVSKMVARSGVQTWLLSINLMLTLGKIMQP</sequence>
<dbReference type="AlphaFoldDB" id="A0A4Y2TGB5"/>
<evidence type="ECO:0000313" key="2">
    <source>
        <dbReference type="Proteomes" id="UP000499080"/>
    </source>
</evidence>
<dbReference type="EMBL" id="BGPR01028253">
    <property type="protein sequence ID" value="GBN99301.1"/>
    <property type="molecule type" value="Genomic_DNA"/>
</dbReference>
<comment type="caution">
    <text evidence="1">The sequence shown here is derived from an EMBL/GenBank/DDBJ whole genome shotgun (WGS) entry which is preliminary data.</text>
</comment>
<accession>A0A4Y2TGB5</accession>
<dbReference type="Proteomes" id="UP000499080">
    <property type="component" value="Unassembled WGS sequence"/>
</dbReference>
<reference evidence="1 2" key="1">
    <citation type="journal article" date="2019" name="Sci. Rep.">
        <title>Orb-weaving spider Araneus ventricosus genome elucidates the spidroin gene catalogue.</title>
        <authorList>
            <person name="Kono N."/>
            <person name="Nakamura H."/>
            <person name="Ohtoshi R."/>
            <person name="Moran D.A.P."/>
            <person name="Shinohara A."/>
            <person name="Yoshida Y."/>
            <person name="Fujiwara M."/>
            <person name="Mori M."/>
            <person name="Tomita M."/>
            <person name="Arakawa K."/>
        </authorList>
    </citation>
    <scope>NUCLEOTIDE SEQUENCE [LARGE SCALE GENOMIC DNA]</scope>
</reference>
<proteinExistence type="predicted"/>